<feature type="domain" description="SHOCT" evidence="3">
    <location>
        <begin position="78"/>
        <end position="104"/>
    </location>
</feature>
<comment type="caution">
    <text evidence="4">The sequence shown here is derived from an EMBL/GenBank/DDBJ whole genome shotgun (WGS) entry which is preliminary data.</text>
</comment>
<dbReference type="AlphaFoldDB" id="A0ABD5ULF6"/>
<feature type="compositionally biased region" description="Acidic residues" evidence="1">
    <location>
        <begin position="107"/>
        <end position="116"/>
    </location>
</feature>
<name>A0ABD5ULF6_9EURY</name>
<dbReference type="RefSeq" id="WP_379769694.1">
    <property type="nucleotide sequence ID" value="NZ_JBHSXI010000016.1"/>
</dbReference>
<gene>
    <name evidence="4" type="ORF">ACFQEY_14105</name>
</gene>
<evidence type="ECO:0000259" key="3">
    <source>
        <dbReference type="Pfam" id="PF09851"/>
    </source>
</evidence>
<accession>A0ABD5ULF6</accession>
<dbReference type="InterPro" id="IPR018649">
    <property type="entry name" value="SHOCT"/>
</dbReference>
<keyword evidence="5" id="KW-1185">Reference proteome</keyword>
<evidence type="ECO:0000256" key="1">
    <source>
        <dbReference type="SAM" id="MobiDB-lite"/>
    </source>
</evidence>
<feature type="transmembrane region" description="Helical" evidence="2">
    <location>
        <begin position="16"/>
        <end position="34"/>
    </location>
</feature>
<proteinExistence type="predicted"/>
<evidence type="ECO:0000313" key="4">
    <source>
        <dbReference type="EMBL" id="MFC6890133.1"/>
    </source>
</evidence>
<reference evidence="4 5" key="1">
    <citation type="journal article" date="2019" name="Int. J. Syst. Evol. Microbiol.">
        <title>The Global Catalogue of Microorganisms (GCM) 10K type strain sequencing project: providing services to taxonomists for standard genome sequencing and annotation.</title>
        <authorList>
            <consortium name="The Broad Institute Genomics Platform"/>
            <consortium name="The Broad Institute Genome Sequencing Center for Infectious Disease"/>
            <person name="Wu L."/>
            <person name="Ma J."/>
        </authorList>
    </citation>
    <scope>NUCLEOTIDE SEQUENCE [LARGE SCALE GENOMIC DNA]</scope>
    <source>
        <strain evidence="4 5">Y73</strain>
    </source>
</reference>
<sequence>MTGLLRRIAWNLRHRWRRVFVLVVLGGGVAAPFLTEVWWTLPLVWFFGLFVALPVLHTLTRPLPNPEESGDAKASDPALDALRERYARGEIDESAFERKLDRLLETENAETGDTETADGTGNASDELADRVRDGIRREVERVRE</sequence>
<feature type="region of interest" description="Disordered" evidence="1">
    <location>
        <begin position="106"/>
        <end position="132"/>
    </location>
</feature>
<dbReference type="Proteomes" id="UP001596333">
    <property type="component" value="Unassembled WGS sequence"/>
</dbReference>
<keyword evidence="2" id="KW-0472">Membrane</keyword>
<dbReference type="EMBL" id="JBHSXI010000016">
    <property type="protein sequence ID" value="MFC6890133.1"/>
    <property type="molecule type" value="Genomic_DNA"/>
</dbReference>
<organism evidence="4 5">
    <name type="scientific">Halorubrum trueperi</name>
    <dbReference type="NCBI Taxonomy" id="2004704"/>
    <lineage>
        <taxon>Archaea</taxon>
        <taxon>Methanobacteriati</taxon>
        <taxon>Methanobacteriota</taxon>
        <taxon>Stenosarchaea group</taxon>
        <taxon>Halobacteria</taxon>
        <taxon>Halobacteriales</taxon>
        <taxon>Haloferacaceae</taxon>
        <taxon>Halorubrum</taxon>
    </lineage>
</organism>
<keyword evidence="2" id="KW-1133">Transmembrane helix</keyword>
<keyword evidence="2" id="KW-0812">Transmembrane</keyword>
<protein>
    <submittedName>
        <fullName evidence="4">SHOCT domain-containing protein</fullName>
    </submittedName>
</protein>
<evidence type="ECO:0000313" key="5">
    <source>
        <dbReference type="Proteomes" id="UP001596333"/>
    </source>
</evidence>
<dbReference type="Pfam" id="PF09851">
    <property type="entry name" value="SHOCT"/>
    <property type="match status" value="1"/>
</dbReference>
<evidence type="ECO:0000256" key="2">
    <source>
        <dbReference type="SAM" id="Phobius"/>
    </source>
</evidence>